<sequence>MDKHLIRETMLSLETSALQSAREKYLDYVASALLDRSEPIENDEQAQAEMASHLSEALDDTVHDHTDKIAQLEMIDFGSKSRVEEGALIKLSGHHFVIAVSTGKFSCDGREVMGISTMAPIYAEIKGLRAGESLRFKGRKLVVEEVA</sequence>
<protein>
    <recommendedName>
        <fullName evidence="3">Transcription elongation factor</fullName>
    </recommendedName>
</protein>
<dbReference type="EMBL" id="JACHXN010000020">
    <property type="protein sequence ID" value="MBB3148501.1"/>
    <property type="molecule type" value="Genomic_DNA"/>
</dbReference>
<evidence type="ECO:0000313" key="2">
    <source>
        <dbReference type="Proteomes" id="UP000554520"/>
    </source>
</evidence>
<gene>
    <name evidence="1" type="ORF">FHS21_004949</name>
</gene>
<proteinExistence type="predicted"/>
<dbReference type="Proteomes" id="UP000554520">
    <property type="component" value="Unassembled WGS sequence"/>
</dbReference>
<name>A0A839UIQ4_9HYPH</name>
<reference evidence="1 2" key="1">
    <citation type="submission" date="2020-08" db="EMBL/GenBank/DDBJ databases">
        <title>Genomic Encyclopedia of Type Strains, Phase III (KMG-III): the genomes of soil and plant-associated and newly described type strains.</title>
        <authorList>
            <person name="Whitman W."/>
        </authorList>
    </citation>
    <scope>NUCLEOTIDE SEQUENCE [LARGE SCALE GENOMIC DNA]</scope>
    <source>
        <strain evidence="1 2">CECT 7015</strain>
    </source>
</reference>
<comment type="caution">
    <text evidence="1">The sequence shown here is derived from an EMBL/GenBank/DDBJ whole genome shotgun (WGS) entry which is preliminary data.</text>
</comment>
<organism evidence="1 2">
    <name type="scientific">Phyllobacterium trifolii</name>
    <dbReference type="NCBI Taxonomy" id="300193"/>
    <lineage>
        <taxon>Bacteria</taxon>
        <taxon>Pseudomonadati</taxon>
        <taxon>Pseudomonadota</taxon>
        <taxon>Alphaproteobacteria</taxon>
        <taxon>Hyphomicrobiales</taxon>
        <taxon>Phyllobacteriaceae</taxon>
        <taxon>Phyllobacterium</taxon>
    </lineage>
</organism>
<dbReference type="AlphaFoldDB" id="A0A839UIQ4"/>
<evidence type="ECO:0000313" key="1">
    <source>
        <dbReference type="EMBL" id="MBB3148501.1"/>
    </source>
</evidence>
<dbReference type="RefSeq" id="WP_246411171.1">
    <property type="nucleotide sequence ID" value="NZ_JACHXN010000020.1"/>
</dbReference>
<evidence type="ECO:0008006" key="3">
    <source>
        <dbReference type="Google" id="ProtNLM"/>
    </source>
</evidence>
<accession>A0A839UIQ4</accession>
<keyword evidence="2" id="KW-1185">Reference proteome</keyword>